<comment type="caution">
    <text evidence="2">The sequence shown here is derived from an EMBL/GenBank/DDBJ whole genome shotgun (WGS) entry which is preliminary data.</text>
</comment>
<feature type="region of interest" description="Disordered" evidence="1">
    <location>
        <begin position="1"/>
        <end position="59"/>
    </location>
</feature>
<evidence type="ECO:0000256" key="1">
    <source>
        <dbReference type="SAM" id="MobiDB-lite"/>
    </source>
</evidence>
<organism evidence="2 3">
    <name type="scientific">Blastomyces percursus</name>
    <dbReference type="NCBI Taxonomy" id="1658174"/>
    <lineage>
        <taxon>Eukaryota</taxon>
        <taxon>Fungi</taxon>
        <taxon>Dikarya</taxon>
        <taxon>Ascomycota</taxon>
        <taxon>Pezizomycotina</taxon>
        <taxon>Eurotiomycetes</taxon>
        <taxon>Eurotiomycetidae</taxon>
        <taxon>Onygenales</taxon>
        <taxon>Ajellomycetaceae</taxon>
        <taxon>Blastomyces</taxon>
    </lineage>
</organism>
<dbReference type="STRING" id="1658174.A0A1J9QA33"/>
<keyword evidence="3" id="KW-1185">Reference proteome</keyword>
<proteinExistence type="predicted"/>
<dbReference type="OrthoDB" id="4363844at2759"/>
<dbReference type="AlphaFoldDB" id="A0A1J9QA33"/>
<reference evidence="2 3" key="1">
    <citation type="submission" date="2015-08" db="EMBL/GenBank/DDBJ databases">
        <title>Emmonsia species relationships and genome sequence.</title>
        <authorList>
            <person name="Cuomo C.A."/>
            <person name="Schwartz I.S."/>
            <person name="Kenyon C."/>
            <person name="De Hoog G.S."/>
            <person name="Govender N.P."/>
            <person name="Botha A."/>
            <person name="Moreno L."/>
            <person name="De Vries M."/>
            <person name="Munoz J.F."/>
            <person name="Stielow J.B."/>
        </authorList>
    </citation>
    <scope>NUCLEOTIDE SEQUENCE [LARGE SCALE GENOMIC DNA]</scope>
    <source>
        <strain evidence="2 3">EI222</strain>
    </source>
</reference>
<accession>A0A1J9QA33</accession>
<protein>
    <submittedName>
        <fullName evidence="2">Uncharacterized protein</fullName>
    </submittedName>
</protein>
<dbReference type="Proteomes" id="UP000242791">
    <property type="component" value="Unassembled WGS sequence"/>
</dbReference>
<name>A0A1J9QA33_9EURO</name>
<evidence type="ECO:0000313" key="2">
    <source>
        <dbReference type="EMBL" id="OJD25385.1"/>
    </source>
</evidence>
<gene>
    <name evidence="2" type="ORF">ACJ73_03246</name>
</gene>
<dbReference type="EMBL" id="LGTZ01000384">
    <property type="protein sequence ID" value="OJD25385.1"/>
    <property type="molecule type" value="Genomic_DNA"/>
</dbReference>
<evidence type="ECO:0000313" key="3">
    <source>
        <dbReference type="Proteomes" id="UP000242791"/>
    </source>
</evidence>
<dbReference type="VEuPathDB" id="FungiDB:ACJ73_03246"/>
<sequence length="152" mass="16292">MDSECFSKNPRLKDPRRDGKGRRPKPGVSSAGAPKSLKRQPATDNDDDVGGPNDSKKSTFMVMRATEEDVNAAFGKDIEGNLAVFSHALAMMATKTLSIHDAWIVDSGCAQHVCNNRSKFVQLNNYCGPPLSCVDASTAPLGVGTDVHFSLP</sequence>